<dbReference type="RefSeq" id="WP_150416319.1">
    <property type="nucleotide sequence ID" value="NZ_VYQF01000007.1"/>
</dbReference>
<feature type="domain" description="PASTA" evidence="1">
    <location>
        <begin position="180"/>
        <end position="254"/>
    </location>
</feature>
<dbReference type="SMART" id="SM00740">
    <property type="entry name" value="PASTA"/>
    <property type="match status" value="3"/>
</dbReference>
<proteinExistence type="predicted"/>
<protein>
    <submittedName>
        <fullName evidence="2">PASTA domain-containing protein</fullName>
    </submittedName>
</protein>
<dbReference type="PROSITE" id="PS51178">
    <property type="entry name" value="PASTA"/>
    <property type="match status" value="2"/>
</dbReference>
<dbReference type="Pfam" id="PF03793">
    <property type="entry name" value="PASTA"/>
    <property type="match status" value="3"/>
</dbReference>
<reference evidence="2 3" key="1">
    <citation type="submission" date="2019-09" db="EMBL/GenBank/DDBJ databases">
        <title>Draft genome sequence of Ginsengibacter sp. BR5-29.</title>
        <authorList>
            <person name="Im W.-T."/>
        </authorList>
    </citation>
    <scope>NUCLEOTIDE SEQUENCE [LARGE SCALE GENOMIC DNA]</scope>
    <source>
        <strain evidence="2 3">BR5-29</strain>
    </source>
</reference>
<dbReference type="Proteomes" id="UP000326903">
    <property type="component" value="Unassembled WGS sequence"/>
</dbReference>
<dbReference type="AlphaFoldDB" id="A0A5J5IDW9"/>
<evidence type="ECO:0000313" key="3">
    <source>
        <dbReference type="Proteomes" id="UP000326903"/>
    </source>
</evidence>
<dbReference type="SUPFAM" id="SSF54184">
    <property type="entry name" value="Penicillin-binding protein 2x (pbp-2x), c-terminal domain"/>
    <property type="match status" value="1"/>
</dbReference>
<dbReference type="EMBL" id="VYQF01000007">
    <property type="protein sequence ID" value="KAA9036577.1"/>
    <property type="molecule type" value="Genomic_DNA"/>
</dbReference>
<keyword evidence="3" id="KW-1185">Reference proteome</keyword>
<gene>
    <name evidence="2" type="ORF">FW778_18345</name>
</gene>
<evidence type="ECO:0000259" key="1">
    <source>
        <dbReference type="PROSITE" id="PS51178"/>
    </source>
</evidence>
<organism evidence="2 3">
    <name type="scientific">Ginsengibacter hankyongi</name>
    <dbReference type="NCBI Taxonomy" id="2607284"/>
    <lineage>
        <taxon>Bacteria</taxon>
        <taxon>Pseudomonadati</taxon>
        <taxon>Bacteroidota</taxon>
        <taxon>Chitinophagia</taxon>
        <taxon>Chitinophagales</taxon>
        <taxon>Chitinophagaceae</taxon>
        <taxon>Ginsengibacter</taxon>
    </lineage>
</organism>
<dbReference type="CDD" id="cd06577">
    <property type="entry name" value="PASTA_pknB"/>
    <property type="match status" value="3"/>
</dbReference>
<comment type="caution">
    <text evidence="2">The sequence shown here is derived from an EMBL/GenBank/DDBJ whole genome shotgun (WGS) entry which is preliminary data.</text>
</comment>
<sequence>MFKFISKQPFWVNLLAAALLIFLLGFLFLQSLSWFTNHGSYLQVPSVTGKKVDDAVKFLEDQGFDVVITDSLYNDTLPLNTVKKQLPDAGATVKVNRTVFLNVNPVVLPMVEMPKIEGLSFRFALERLTKNHLKLGDTSYRPDFMKGTVLEQNYNGSKILSGTKLRWGSAVSLVIGGGLAQQEILVPELYGLTLGEAKSELEAKGITLAAILPTGPITDTLKAFIYKQNPEAKNEESQPNLIQPGQTMDVWISATPPAPDSTKIIGTGDSLKLNN</sequence>
<dbReference type="InterPro" id="IPR005543">
    <property type="entry name" value="PASTA_dom"/>
</dbReference>
<dbReference type="Gene3D" id="3.30.10.20">
    <property type="match status" value="3"/>
</dbReference>
<name>A0A5J5IDW9_9BACT</name>
<feature type="domain" description="PASTA" evidence="1">
    <location>
        <begin position="38"/>
        <end position="105"/>
    </location>
</feature>
<evidence type="ECO:0000313" key="2">
    <source>
        <dbReference type="EMBL" id="KAA9036577.1"/>
    </source>
</evidence>
<accession>A0A5J5IDW9</accession>